<dbReference type="GO" id="GO:0005771">
    <property type="term" value="C:multivesicular body"/>
    <property type="evidence" value="ECO:0007669"/>
    <property type="project" value="TreeGrafter"/>
</dbReference>
<evidence type="ECO:0000256" key="5">
    <source>
        <dbReference type="ARBA" id="ARBA00042586"/>
    </source>
</evidence>
<dbReference type="Gene3D" id="1.10.287.1060">
    <property type="entry name" value="ESAT-6-like"/>
    <property type="match status" value="1"/>
</dbReference>
<dbReference type="OrthoDB" id="5592979at2759"/>
<dbReference type="Pfam" id="PF03357">
    <property type="entry name" value="Snf7"/>
    <property type="match status" value="1"/>
</dbReference>
<protein>
    <recommendedName>
        <fullName evidence="4">Vacuolar-sorting protein SNF7</fullName>
    </recommendedName>
    <alternativeName>
        <fullName evidence="5">Vacuolar protein-sorting-associated protein 32</fullName>
    </alternativeName>
</protein>
<organism evidence="7 8">
    <name type="scientific">Apiotrichum porosum</name>
    <dbReference type="NCBI Taxonomy" id="105984"/>
    <lineage>
        <taxon>Eukaryota</taxon>
        <taxon>Fungi</taxon>
        <taxon>Dikarya</taxon>
        <taxon>Basidiomycota</taxon>
        <taxon>Agaricomycotina</taxon>
        <taxon>Tremellomycetes</taxon>
        <taxon>Trichosporonales</taxon>
        <taxon>Trichosporonaceae</taxon>
        <taxon>Apiotrichum</taxon>
    </lineage>
</organism>
<evidence type="ECO:0000313" key="7">
    <source>
        <dbReference type="EMBL" id="RSH83529.1"/>
    </source>
</evidence>
<dbReference type="PANTHER" id="PTHR22761:SF10">
    <property type="entry name" value="GH13992P"/>
    <property type="match status" value="1"/>
</dbReference>
<dbReference type="Gene3D" id="6.10.250.1710">
    <property type="match status" value="1"/>
</dbReference>
<sequence length="271" mass="29238">MSSWMNWFGGRKDTRESARDAIVNLRQQLLMIEKKEAHYQTKIDDEMKKARANATTNKRRECGPGVGVGGEGEQTGGAGVDIPISAHRRAVPLPPCPPPGIAPPNSMLTPSSGYRCAEAEEGVRERARQAGGHALDSGDTVQVNAIESANLNAETMAAMKKGADALKSIHQTLQVDKVDATMDSIREQMDITNDISEAISNPVGMGVMLDEDDLAAELEALEQEELDDRLKGADHVPLHTPASPTRVSAPAHAEEDDEEAQLRQLQAELAM</sequence>
<evidence type="ECO:0000256" key="1">
    <source>
        <dbReference type="ARBA" id="ARBA00004177"/>
    </source>
</evidence>
<comment type="caution">
    <text evidence="7">The sequence shown here is derived from an EMBL/GenBank/DDBJ whole genome shotgun (WGS) entry which is preliminary data.</text>
</comment>
<proteinExistence type="inferred from homology"/>
<keyword evidence="8" id="KW-1185">Reference proteome</keyword>
<evidence type="ECO:0000256" key="2">
    <source>
        <dbReference type="ARBA" id="ARBA00006190"/>
    </source>
</evidence>
<accession>A0A427XXE2</accession>
<dbReference type="GO" id="GO:0009898">
    <property type="term" value="C:cytoplasmic side of plasma membrane"/>
    <property type="evidence" value="ECO:0007669"/>
    <property type="project" value="TreeGrafter"/>
</dbReference>
<dbReference type="STRING" id="105984.A0A427XXE2"/>
<keyword evidence="3" id="KW-0967">Endosome</keyword>
<feature type="compositionally biased region" description="Gly residues" evidence="6">
    <location>
        <begin position="64"/>
        <end position="76"/>
    </location>
</feature>
<dbReference type="EMBL" id="RSCE01000004">
    <property type="protein sequence ID" value="RSH83529.1"/>
    <property type="molecule type" value="Genomic_DNA"/>
</dbReference>
<reference evidence="7 8" key="1">
    <citation type="submission" date="2018-11" db="EMBL/GenBank/DDBJ databases">
        <title>Genome sequence of Apiotrichum porosum DSM 27194.</title>
        <authorList>
            <person name="Aliyu H."/>
            <person name="Gorte O."/>
            <person name="Ochsenreither K."/>
        </authorList>
    </citation>
    <scope>NUCLEOTIDE SEQUENCE [LARGE SCALE GENOMIC DNA]</scope>
    <source>
        <strain evidence="7 8">DSM 27194</strain>
    </source>
</reference>
<dbReference type="GO" id="GO:0006900">
    <property type="term" value="P:vesicle budding from membrane"/>
    <property type="evidence" value="ECO:0007669"/>
    <property type="project" value="TreeGrafter"/>
</dbReference>
<dbReference type="Proteomes" id="UP000279236">
    <property type="component" value="Unassembled WGS sequence"/>
</dbReference>
<evidence type="ECO:0000256" key="4">
    <source>
        <dbReference type="ARBA" id="ARBA00040017"/>
    </source>
</evidence>
<gene>
    <name evidence="7" type="primary">SNF7</name>
    <name evidence="7" type="ORF">EHS24_007216</name>
</gene>
<evidence type="ECO:0000256" key="6">
    <source>
        <dbReference type="SAM" id="MobiDB-lite"/>
    </source>
</evidence>
<feature type="region of interest" description="Disordered" evidence="6">
    <location>
        <begin position="54"/>
        <end position="76"/>
    </location>
</feature>
<feature type="region of interest" description="Disordered" evidence="6">
    <location>
        <begin position="229"/>
        <end position="263"/>
    </location>
</feature>
<dbReference type="InterPro" id="IPR005024">
    <property type="entry name" value="Snf7_fam"/>
</dbReference>
<evidence type="ECO:0000313" key="8">
    <source>
        <dbReference type="Proteomes" id="UP000279236"/>
    </source>
</evidence>
<dbReference type="PANTHER" id="PTHR22761">
    <property type="entry name" value="CHARGED MULTIVESICULAR BODY PROTEIN"/>
    <property type="match status" value="1"/>
</dbReference>
<dbReference type="AlphaFoldDB" id="A0A427XXE2"/>
<comment type="subcellular location">
    <subcellularLocation>
        <location evidence="1">Endosome</location>
    </subcellularLocation>
</comment>
<dbReference type="GO" id="GO:0000815">
    <property type="term" value="C:ESCRT III complex"/>
    <property type="evidence" value="ECO:0007669"/>
    <property type="project" value="TreeGrafter"/>
</dbReference>
<evidence type="ECO:0000256" key="3">
    <source>
        <dbReference type="ARBA" id="ARBA00022753"/>
    </source>
</evidence>
<name>A0A427XXE2_9TREE</name>
<dbReference type="RefSeq" id="XP_028477481.1">
    <property type="nucleotide sequence ID" value="XM_028622589.1"/>
</dbReference>
<dbReference type="GO" id="GO:0032511">
    <property type="term" value="P:late endosome to vacuole transport via multivesicular body sorting pathway"/>
    <property type="evidence" value="ECO:0007669"/>
    <property type="project" value="TreeGrafter"/>
</dbReference>
<comment type="similarity">
    <text evidence="2">Belongs to the SNF7 family.</text>
</comment>
<dbReference type="GeneID" id="39591759"/>